<gene>
    <name evidence="2" type="ORF">VTL71DRAFT_6650</name>
</gene>
<dbReference type="Proteomes" id="UP001595075">
    <property type="component" value="Unassembled WGS sequence"/>
</dbReference>
<protein>
    <submittedName>
        <fullName evidence="2">Uncharacterized protein</fullName>
    </submittedName>
</protein>
<proteinExistence type="predicted"/>
<keyword evidence="3" id="KW-1185">Reference proteome</keyword>
<feature type="compositionally biased region" description="Acidic residues" evidence="1">
    <location>
        <begin position="166"/>
        <end position="178"/>
    </location>
</feature>
<feature type="region of interest" description="Disordered" evidence="1">
    <location>
        <begin position="158"/>
        <end position="178"/>
    </location>
</feature>
<dbReference type="EMBL" id="JAZHXI010000017">
    <property type="protein sequence ID" value="KAL2062384.1"/>
    <property type="molecule type" value="Genomic_DNA"/>
</dbReference>
<accession>A0ABR4BXI1</accession>
<evidence type="ECO:0000313" key="2">
    <source>
        <dbReference type="EMBL" id="KAL2062384.1"/>
    </source>
</evidence>
<reference evidence="2 3" key="1">
    <citation type="journal article" date="2024" name="Commun. Biol.">
        <title>Comparative genomic analysis of thermophilic fungi reveals convergent evolutionary adaptations and gene losses.</title>
        <authorList>
            <person name="Steindorff A.S."/>
            <person name="Aguilar-Pontes M.V."/>
            <person name="Robinson A.J."/>
            <person name="Andreopoulos B."/>
            <person name="LaButti K."/>
            <person name="Kuo A."/>
            <person name="Mondo S."/>
            <person name="Riley R."/>
            <person name="Otillar R."/>
            <person name="Haridas S."/>
            <person name="Lipzen A."/>
            <person name="Grimwood J."/>
            <person name="Schmutz J."/>
            <person name="Clum A."/>
            <person name="Reid I.D."/>
            <person name="Moisan M.C."/>
            <person name="Butler G."/>
            <person name="Nguyen T.T.M."/>
            <person name="Dewar K."/>
            <person name="Conant G."/>
            <person name="Drula E."/>
            <person name="Henrissat B."/>
            <person name="Hansel C."/>
            <person name="Singer S."/>
            <person name="Hutchinson M.I."/>
            <person name="de Vries R.P."/>
            <person name="Natvig D.O."/>
            <person name="Powell A.J."/>
            <person name="Tsang A."/>
            <person name="Grigoriev I.V."/>
        </authorList>
    </citation>
    <scope>NUCLEOTIDE SEQUENCE [LARGE SCALE GENOMIC DNA]</scope>
    <source>
        <strain evidence="2 3">CBS 494.80</strain>
    </source>
</reference>
<evidence type="ECO:0000256" key="1">
    <source>
        <dbReference type="SAM" id="MobiDB-lite"/>
    </source>
</evidence>
<comment type="caution">
    <text evidence="2">The sequence shown here is derived from an EMBL/GenBank/DDBJ whole genome shotgun (WGS) entry which is preliminary data.</text>
</comment>
<organism evidence="2 3">
    <name type="scientific">Oculimacula yallundae</name>
    <dbReference type="NCBI Taxonomy" id="86028"/>
    <lineage>
        <taxon>Eukaryota</taxon>
        <taxon>Fungi</taxon>
        <taxon>Dikarya</taxon>
        <taxon>Ascomycota</taxon>
        <taxon>Pezizomycotina</taxon>
        <taxon>Leotiomycetes</taxon>
        <taxon>Helotiales</taxon>
        <taxon>Ploettnerulaceae</taxon>
        <taxon>Oculimacula</taxon>
    </lineage>
</organism>
<evidence type="ECO:0000313" key="3">
    <source>
        <dbReference type="Proteomes" id="UP001595075"/>
    </source>
</evidence>
<name>A0ABR4BXI1_9HELO</name>
<sequence>MSETSYIAIFSADPDATLGHHIAGSPGSREDPSNYETEHGLTVNYTKFSAHGCTFIEFHSREDILAAVFDSFPHQFSAAIWAGTKGYSDRALEELVRLNRTILHIRLNAVVFHGQEKLAKMGRVRKVYDQELGIWREGSRECRTLVLAAPTRRTWNNKFDGITDGDGQEDEEVEDETEQDEGYAQFLRQRFESPMNGESDDEEESDWIAEYDDGTENGMEAIQGAVGSISQKLRRHGGRTRAESDRWTLDKRPDKRKVRGGMECQGGGTVIEDRNHYDRPELLLYVFPEDQGGIAIPDGARISISDGPDNQIEGRNGTYVSAGQLETTRLTLDHNPEYLDYERHIVVYKDGNMVGIGIVTSMDSDGPSHS</sequence>